<sequence length="341" mass="38645">MSVLLDLVIPGSETVVDVLKAIVGVCIEMKESQESCARLHQRLKDIFDELLKMEKRKRLPSSTALDKYVRVVANYLQYLEHYRGKKLILRLIEHQKMMGELLLINEEVDTLFKILGLAGIDAMMEWRQVWTADQRVQQELMTTMVANTATVMGELQNTRAQLEAMMLLQFETEQRSERHSDNAMQLMQSMMSTVVKGSKATVEKLPPWFLPSSELEFEPEAFAQGSFASVHRGVWGSGTHVVVKRFLVDDSTEVDVSVKLQIEAEMNLWHQFNHPNIIKMFGASHVSSPPFIVCEDATNGLGLDYMHKKRVVHGDLKLNNILPQPVKLPSQAVYAGEHPSA</sequence>
<dbReference type="Proteomes" id="UP000709295">
    <property type="component" value="Unassembled WGS sequence"/>
</dbReference>
<dbReference type="InterPro" id="IPR050198">
    <property type="entry name" value="Non-receptor_tyrosine_kinases"/>
</dbReference>
<name>A0A8J5IRH3_9STRA</name>
<dbReference type="CDD" id="cd21037">
    <property type="entry name" value="MLKL_NTD"/>
    <property type="match status" value="1"/>
</dbReference>
<dbReference type="InterPro" id="IPR001245">
    <property type="entry name" value="Ser-Thr/Tyr_kinase_cat_dom"/>
</dbReference>
<comment type="caution">
    <text evidence="4">The sequence shown here is derived from an EMBL/GenBank/DDBJ whole genome shotgun (WGS) entry which is preliminary data.</text>
</comment>
<dbReference type="EMBL" id="JAENGY010000236">
    <property type="protein sequence ID" value="KAG6968539.1"/>
    <property type="molecule type" value="Genomic_DNA"/>
</dbReference>
<gene>
    <name evidence="4" type="ORF">JG688_00005767</name>
</gene>
<evidence type="ECO:0000259" key="3">
    <source>
        <dbReference type="Pfam" id="PF07714"/>
    </source>
</evidence>
<feature type="domain" description="Serine-threonine/tyrosine-protein kinase catalytic" evidence="3">
    <location>
        <begin position="222"/>
        <end position="300"/>
    </location>
</feature>
<proteinExistence type="predicted"/>
<dbReference type="AlphaFoldDB" id="A0A8J5IRH3"/>
<dbReference type="InterPro" id="IPR059179">
    <property type="entry name" value="MLKL-like_MCAfunc"/>
</dbReference>
<evidence type="ECO:0000256" key="1">
    <source>
        <dbReference type="ARBA" id="ARBA00022741"/>
    </source>
</evidence>
<dbReference type="GO" id="GO:0005524">
    <property type="term" value="F:ATP binding"/>
    <property type="evidence" value="ECO:0007669"/>
    <property type="project" value="UniProtKB-KW"/>
</dbReference>
<evidence type="ECO:0000313" key="4">
    <source>
        <dbReference type="EMBL" id="KAG6968539.1"/>
    </source>
</evidence>
<accession>A0A8J5IRH3</accession>
<dbReference type="GO" id="GO:0004672">
    <property type="term" value="F:protein kinase activity"/>
    <property type="evidence" value="ECO:0007669"/>
    <property type="project" value="InterPro"/>
</dbReference>
<keyword evidence="1" id="KW-0547">Nucleotide-binding</keyword>
<keyword evidence="5" id="KW-1185">Reference proteome</keyword>
<dbReference type="PANTHER" id="PTHR24418">
    <property type="entry name" value="TYROSINE-PROTEIN KINASE"/>
    <property type="match status" value="1"/>
</dbReference>
<evidence type="ECO:0000313" key="5">
    <source>
        <dbReference type="Proteomes" id="UP000709295"/>
    </source>
</evidence>
<keyword evidence="2" id="KW-0067">ATP-binding</keyword>
<evidence type="ECO:0000256" key="2">
    <source>
        <dbReference type="ARBA" id="ARBA00022840"/>
    </source>
</evidence>
<reference evidence="4" key="1">
    <citation type="submission" date="2021-01" db="EMBL/GenBank/DDBJ databases">
        <title>Phytophthora aleatoria, a newly-described species from Pinus radiata is distinct from Phytophthora cactorum isolates based on comparative genomics.</title>
        <authorList>
            <person name="Mcdougal R."/>
            <person name="Panda P."/>
            <person name="Williams N."/>
            <person name="Studholme D.J."/>
        </authorList>
    </citation>
    <scope>NUCLEOTIDE SEQUENCE</scope>
    <source>
        <strain evidence="4">NZFS 4037</strain>
    </source>
</reference>
<dbReference type="Pfam" id="PF07714">
    <property type="entry name" value="PK_Tyr_Ser-Thr"/>
    <property type="match status" value="1"/>
</dbReference>
<organism evidence="4 5">
    <name type="scientific">Phytophthora aleatoria</name>
    <dbReference type="NCBI Taxonomy" id="2496075"/>
    <lineage>
        <taxon>Eukaryota</taxon>
        <taxon>Sar</taxon>
        <taxon>Stramenopiles</taxon>
        <taxon>Oomycota</taxon>
        <taxon>Peronosporomycetes</taxon>
        <taxon>Peronosporales</taxon>
        <taxon>Peronosporaceae</taxon>
        <taxon>Phytophthora</taxon>
    </lineage>
</organism>
<protein>
    <recommendedName>
        <fullName evidence="3">Serine-threonine/tyrosine-protein kinase catalytic domain-containing protein</fullName>
    </recommendedName>
</protein>